<keyword evidence="1" id="KW-1133">Transmembrane helix</keyword>
<feature type="transmembrane region" description="Helical" evidence="1">
    <location>
        <begin position="130"/>
        <end position="150"/>
    </location>
</feature>
<evidence type="ECO:0000256" key="1">
    <source>
        <dbReference type="SAM" id="Phobius"/>
    </source>
</evidence>
<dbReference type="EMBL" id="LACI01001985">
    <property type="protein sequence ID" value="KJU83217.1"/>
    <property type="molecule type" value="Genomic_DNA"/>
</dbReference>
<accession>A0A0F3GN11</accession>
<dbReference type="AlphaFoldDB" id="A0A0F3GN11"/>
<evidence type="ECO:0000313" key="3">
    <source>
        <dbReference type="Proteomes" id="UP000033423"/>
    </source>
</evidence>
<keyword evidence="1" id="KW-0472">Membrane</keyword>
<gene>
    <name evidence="2" type="ORF">MBAV_004590</name>
</gene>
<dbReference type="Proteomes" id="UP000033423">
    <property type="component" value="Unassembled WGS sequence"/>
</dbReference>
<name>A0A0F3GN11_9BACT</name>
<sequence length="153" mass="17135">MIPWKVLLHGTFVTFWCLLFAVQVYAHAVSYDVAQKKLISVQVLYTASDPVNYAEYELHGPGDTLPHQVGRTDKNGFVTFLPDRTGIWRIRVKGESSHGLHGATVEVRVDDALDLKSFNKPFVKTLSATLIKLLVGISLIIGVFGLYTILRHR</sequence>
<protein>
    <submittedName>
        <fullName evidence="2">Uncharacterized protein</fullName>
    </submittedName>
</protein>
<keyword evidence="1" id="KW-0812">Transmembrane</keyword>
<reference evidence="2 3" key="1">
    <citation type="submission" date="2015-02" db="EMBL/GenBank/DDBJ databases">
        <title>Single-cell genomics of uncultivated deep-branching MTB reveals a conserved set of magnetosome genes.</title>
        <authorList>
            <person name="Kolinko S."/>
            <person name="Richter M."/>
            <person name="Glockner F.O."/>
            <person name="Brachmann A."/>
            <person name="Schuler D."/>
        </authorList>
    </citation>
    <scope>NUCLEOTIDE SEQUENCE [LARGE SCALE GENOMIC DNA]</scope>
    <source>
        <strain evidence="2">TM-1</strain>
    </source>
</reference>
<keyword evidence="3" id="KW-1185">Reference proteome</keyword>
<organism evidence="2 3">
    <name type="scientific">Candidatus Magnetobacterium bavaricum</name>
    <dbReference type="NCBI Taxonomy" id="29290"/>
    <lineage>
        <taxon>Bacteria</taxon>
        <taxon>Pseudomonadati</taxon>
        <taxon>Nitrospirota</taxon>
        <taxon>Thermodesulfovibrionia</taxon>
        <taxon>Thermodesulfovibrionales</taxon>
        <taxon>Candidatus Magnetobacteriaceae</taxon>
        <taxon>Candidatus Magnetobacterium</taxon>
    </lineage>
</organism>
<comment type="caution">
    <text evidence="2">The sequence shown here is derived from an EMBL/GenBank/DDBJ whole genome shotgun (WGS) entry which is preliminary data.</text>
</comment>
<proteinExistence type="predicted"/>
<evidence type="ECO:0000313" key="2">
    <source>
        <dbReference type="EMBL" id="KJU83217.1"/>
    </source>
</evidence>